<reference evidence="2" key="1">
    <citation type="journal article" date="2014" name="Int. J. Syst. Evol. Microbiol.">
        <title>Complete genome sequence of Corynebacterium casei LMG S-19264T (=DSM 44701T), isolated from a smear-ripened cheese.</title>
        <authorList>
            <consortium name="US DOE Joint Genome Institute (JGI-PGF)"/>
            <person name="Walter F."/>
            <person name="Albersmeier A."/>
            <person name="Kalinowski J."/>
            <person name="Ruckert C."/>
        </authorList>
    </citation>
    <scope>NUCLEOTIDE SEQUENCE</scope>
    <source>
        <strain evidence="2">KCTC 12988</strain>
    </source>
</reference>
<dbReference type="SUPFAM" id="SSF144052">
    <property type="entry name" value="Thermophilic metalloprotease-like"/>
    <property type="match status" value="1"/>
</dbReference>
<evidence type="ECO:0000313" key="3">
    <source>
        <dbReference type="Proteomes" id="UP000644507"/>
    </source>
</evidence>
<dbReference type="EMBL" id="BMXI01000003">
    <property type="protein sequence ID" value="GHC46176.1"/>
    <property type="molecule type" value="Genomic_DNA"/>
</dbReference>
<dbReference type="InterPro" id="IPR052170">
    <property type="entry name" value="M29_Exopeptidase"/>
</dbReference>
<dbReference type="PANTHER" id="PTHR34448">
    <property type="entry name" value="AMINOPEPTIDASE"/>
    <property type="match status" value="1"/>
</dbReference>
<dbReference type="AlphaFoldDB" id="A0A918WI98"/>
<evidence type="ECO:0000313" key="2">
    <source>
        <dbReference type="EMBL" id="GHC46176.1"/>
    </source>
</evidence>
<dbReference type="RefSeq" id="WP_189567844.1">
    <property type="nucleotide sequence ID" value="NZ_BMXI01000003.1"/>
</dbReference>
<proteinExistence type="predicted"/>
<name>A0A918WI98_9BACT</name>
<comment type="caution">
    <text evidence="2">The sequence shown here is derived from an EMBL/GenBank/DDBJ whole genome shotgun (WGS) entry which is preliminary data.</text>
</comment>
<evidence type="ECO:0000256" key="1">
    <source>
        <dbReference type="ARBA" id="ARBA00022723"/>
    </source>
</evidence>
<protein>
    <recommendedName>
        <fullName evidence="4">Leucyl aminopeptidase (Aminopeptidase T)</fullName>
    </recommendedName>
</protein>
<accession>A0A918WI98</accession>
<evidence type="ECO:0008006" key="4">
    <source>
        <dbReference type="Google" id="ProtNLM"/>
    </source>
</evidence>
<dbReference type="Proteomes" id="UP000644507">
    <property type="component" value="Unassembled WGS sequence"/>
</dbReference>
<reference evidence="2" key="2">
    <citation type="submission" date="2020-09" db="EMBL/GenBank/DDBJ databases">
        <authorList>
            <person name="Sun Q."/>
            <person name="Kim S."/>
        </authorList>
    </citation>
    <scope>NUCLEOTIDE SEQUENCE</scope>
    <source>
        <strain evidence="2">KCTC 12988</strain>
    </source>
</reference>
<gene>
    <name evidence="2" type="ORF">GCM10007100_09650</name>
</gene>
<keyword evidence="1" id="KW-0479">Metal-binding</keyword>
<organism evidence="2 3">
    <name type="scientific">Roseibacillus persicicus</name>
    <dbReference type="NCBI Taxonomy" id="454148"/>
    <lineage>
        <taxon>Bacteria</taxon>
        <taxon>Pseudomonadati</taxon>
        <taxon>Verrucomicrobiota</taxon>
        <taxon>Verrucomicrobiia</taxon>
        <taxon>Verrucomicrobiales</taxon>
        <taxon>Verrucomicrobiaceae</taxon>
        <taxon>Roseibacillus</taxon>
    </lineage>
</organism>
<sequence length="402" mass="44575">MSNQSTSALPGYLAEEILLNPEKREFPPFDLSRLLGTVFKPTQGCKVCILTDFEDPKDLIKDFAFLGEEGFEVQKNAYKYFYEGLKEGVLDELGITGGEMFAYRYTYGSNLDMADEVWDTDGNQLSLDKDIYSVYDIVLCISTWSATAPLTAKCKEFNFRGATMHGMNDVILSSGLAVDYEEVSADAEKIRLAMTRADSIEIDFELEDGTILTADLELGGQEAQKSHGLCQGTKPDIANLPAGEIYYVPKNANGKFPMKYEDGTLGVLDVVNRDVVKSTLIEGNQATIDEHNARLADDPMTGTLGELGFGTQVLPVSYQDIQDEKVLGTCHLATGRDDHLGGDIVPDMFKKHENSTHDDILFAPHKTPNFNVKEVRMNRGDQKEVIIENFRPSRFIIDAIAS</sequence>
<dbReference type="GO" id="GO:0046872">
    <property type="term" value="F:metal ion binding"/>
    <property type="evidence" value="ECO:0007669"/>
    <property type="project" value="UniProtKB-KW"/>
</dbReference>
<dbReference type="PANTHER" id="PTHR34448:SF1">
    <property type="entry name" value="BLL6088 PROTEIN"/>
    <property type="match status" value="1"/>
</dbReference>
<keyword evidence="3" id="KW-1185">Reference proteome</keyword>